<dbReference type="Proteomes" id="UP000175691">
    <property type="component" value="Unassembled WGS sequence"/>
</dbReference>
<evidence type="ECO:0000313" key="1">
    <source>
        <dbReference type="EMBL" id="OFC68986.1"/>
    </source>
</evidence>
<evidence type="ECO:0008006" key="3">
    <source>
        <dbReference type="Google" id="ProtNLM"/>
    </source>
</evidence>
<dbReference type="EMBL" id="MDHN01000041">
    <property type="protein sequence ID" value="OFC68986.1"/>
    <property type="molecule type" value="Genomic_DNA"/>
</dbReference>
<dbReference type="OrthoDB" id="9815002at2"/>
<dbReference type="RefSeq" id="WP_070127096.1">
    <property type="nucleotide sequence ID" value="NZ_MDHN01000041.1"/>
</dbReference>
<dbReference type="AlphaFoldDB" id="A0A1E7Z627"/>
<comment type="caution">
    <text evidence="1">The sequence shown here is derived from an EMBL/GenBank/DDBJ whole genome shotgun (WGS) entry which is preliminary data.</text>
</comment>
<name>A0A1E7Z627_9ALTE</name>
<keyword evidence="2" id="KW-1185">Reference proteome</keyword>
<protein>
    <recommendedName>
        <fullName evidence="3">Solute-binding protein family 3/N-terminal domain-containing protein</fullName>
    </recommendedName>
</protein>
<accession>A0A1E7Z627</accession>
<dbReference type="Gene3D" id="3.40.190.10">
    <property type="entry name" value="Periplasmic binding protein-like II"/>
    <property type="match status" value="1"/>
</dbReference>
<dbReference type="SUPFAM" id="SSF53850">
    <property type="entry name" value="Periplasmic binding protein-like II"/>
    <property type="match status" value="1"/>
</dbReference>
<evidence type="ECO:0000313" key="2">
    <source>
        <dbReference type="Proteomes" id="UP000175691"/>
    </source>
</evidence>
<dbReference type="PROSITE" id="PS51257">
    <property type="entry name" value="PROKAR_LIPOPROTEIN"/>
    <property type="match status" value="1"/>
</dbReference>
<reference evidence="1 2" key="1">
    <citation type="submission" date="2016-08" db="EMBL/GenBank/DDBJ databases">
        <authorList>
            <person name="Seilhamer J.J."/>
        </authorList>
    </citation>
    <scope>NUCLEOTIDE SEQUENCE [LARGE SCALE GENOMIC DNA]</scope>
    <source>
        <strain evidence="1 2">KCTC 42603</strain>
    </source>
</reference>
<organism evidence="1 2">
    <name type="scientific">Alteromonas confluentis</name>
    <dbReference type="NCBI Taxonomy" id="1656094"/>
    <lineage>
        <taxon>Bacteria</taxon>
        <taxon>Pseudomonadati</taxon>
        <taxon>Pseudomonadota</taxon>
        <taxon>Gammaproteobacteria</taxon>
        <taxon>Alteromonadales</taxon>
        <taxon>Alteromonadaceae</taxon>
        <taxon>Alteromonas/Salinimonas group</taxon>
        <taxon>Alteromonas</taxon>
    </lineage>
</organism>
<proteinExistence type="predicted"/>
<sequence length="339" mass="37894">MLYTKPSGLLPSASPVKKLLVAVFVLTGLSGCIPPSLPDIRSDIENRDQLKVGIQYAPARYEIGPQGKQGFDYELVAGFAEYLNVELVLIPYFDTVDMEKALNNNHIDFIVPGGAYQTFATKHNKQGPHYLETAWQLNATQNDSLQAAVFDYFNDSHQHGIFDELHARYMIAKPPLTEPDIAAIVNQAIEAKDELYAHFDSVAGSVSSQISEQTLRTLLAALTFQLNRWQDKTNNLADAQRFATIMVSIPNIIPPEERLSMALAAFYSGIPHLLDARRLTRKQGGNENSWIDVQMRYPALEDPDIYRHLNAGYVNGTNTIKFVSNVHDYQRALVALEAQ</sequence>
<gene>
    <name evidence="1" type="ORF">BFC18_19785</name>
</gene>
<dbReference type="STRING" id="1656094.BFC18_19785"/>